<feature type="signal peptide" evidence="2">
    <location>
        <begin position="1"/>
        <end position="24"/>
    </location>
</feature>
<evidence type="ECO:0000313" key="3">
    <source>
        <dbReference type="EMBL" id="KAF1954291.1"/>
    </source>
</evidence>
<feature type="region of interest" description="Disordered" evidence="1">
    <location>
        <begin position="55"/>
        <end position="78"/>
    </location>
</feature>
<reference evidence="3" key="1">
    <citation type="journal article" date="2020" name="Stud. Mycol.">
        <title>101 Dothideomycetes genomes: a test case for predicting lifestyles and emergence of pathogens.</title>
        <authorList>
            <person name="Haridas S."/>
            <person name="Albert R."/>
            <person name="Binder M."/>
            <person name="Bloem J."/>
            <person name="Labutti K."/>
            <person name="Salamov A."/>
            <person name="Andreopoulos B."/>
            <person name="Baker S."/>
            <person name="Barry K."/>
            <person name="Bills G."/>
            <person name="Bluhm B."/>
            <person name="Cannon C."/>
            <person name="Castanera R."/>
            <person name="Culley D."/>
            <person name="Daum C."/>
            <person name="Ezra D."/>
            <person name="Gonzalez J."/>
            <person name="Henrissat B."/>
            <person name="Kuo A."/>
            <person name="Liang C."/>
            <person name="Lipzen A."/>
            <person name="Lutzoni F."/>
            <person name="Magnuson J."/>
            <person name="Mondo S."/>
            <person name="Nolan M."/>
            <person name="Ohm R."/>
            <person name="Pangilinan J."/>
            <person name="Park H.-J."/>
            <person name="Ramirez L."/>
            <person name="Alfaro M."/>
            <person name="Sun H."/>
            <person name="Tritt A."/>
            <person name="Yoshinaga Y."/>
            <person name="Zwiers L.-H."/>
            <person name="Turgeon B."/>
            <person name="Goodwin S."/>
            <person name="Spatafora J."/>
            <person name="Crous P."/>
            <person name="Grigoriev I."/>
        </authorList>
    </citation>
    <scope>NUCLEOTIDE SEQUENCE</scope>
    <source>
        <strain evidence="3">CBS 675.92</strain>
    </source>
</reference>
<keyword evidence="4" id="KW-1185">Reference proteome</keyword>
<feature type="chain" id="PRO_5025673295" evidence="2">
    <location>
        <begin position="25"/>
        <end position="133"/>
    </location>
</feature>
<evidence type="ECO:0000256" key="1">
    <source>
        <dbReference type="SAM" id="MobiDB-lite"/>
    </source>
</evidence>
<dbReference type="EMBL" id="ML976999">
    <property type="protein sequence ID" value="KAF1954291.1"/>
    <property type="molecule type" value="Genomic_DNA"/>
</dbReference>
<protein>
    <submittedName>
        <fullName evidence="3">Uncharacterized protein</fullName>
    </submittedName>
</protein>
<evidence type="ECO:0000313" key="4">
    <source>
        <dbReference type="Proteomes" id="UP000800035"/>
    </source>
</evidence>
<sequence length="133" mass="14260">MHSQALHFLNTLTVIALSATSITAMGPMPSSSVPGECQTVCDPIVKLMATCDMKPMRRDSANDPSLSRRESPSDQGMKMDSDCICKNTSFDVKSMTGMCASCMGQNQKTADKMAMEGMASEGFLDTFMLAQGV</sequence>
<dbReference type="AlphaFoldDB" id="A0A6A5TNR4"/>
<proteinExistence type="predicted"/>
<name>A0A6A5TNR4_9PLEO</name>
<dbReference type="Proteomes" id="UP000800035">
    <property type="component" value="Unassembled WGS sequence"/>
</dbReference>
<accession>A0A6A5TNR4</accession>
<dbReference type="OrthoDB" id="4843554at2759"/>
<organism evidence="3 4">
    <name type="scientific">Byssothecium circinans</name>
    <dbReference type="NCBI Taxonomy" id="147558"/>
    <lineage>
        <taxon>Eukaryota</taxon>
        <taxon>Fungi</taxon>
        <taxon>Dikarya</taxon>
        <taxon>Ascomycota</taxon>
        <taxon>Pezizomycotina</taxon>
        <taxon>Dothideomycetes</taxon>
        <taxon>Pleosporomycetidae</taxon>
        <taxon>Pleosporales</taxon>
        <taxon>Massarineae</taxon>
        <taxon>Massarinaceae</taxon>
        <taxon>Byssothecium</taxon>
    </lineage>
</organism>
<gene>
    <name evidence="3" type="ORF">CC80DRAFT_493806</name>
</gene>
<evidence type="ECO:0000256" key="2">
    <source>
        <dbReference type="SAM" id="SignalP"/>
    </source>
</evidence>
<keyword evidence="2" id="KW-0732">Signal</keyword>